<evidence type="ECO:0000259" key="1">
    <source>
        <dbReference type="Pfam" id="PF03625"/>
    </source>
</evidence>
<reference evidence="2" key="1">
    <citation type="submission" date="2020-01" db="EMBL/GenBank/DDBJ databases">
        <authorList>
            <person name="Meier V. D."/>
            <person name="Meier V D."/>
        </authorList>
    </citation>
    <scope>NUCLEOTIDE SEQUENCE</scope>
    <source>
        <strain evidence="2">HLG_WM_MAG_01</strain>
    </source>
</reference>
<dbReference type="PANTHER" id="PTHR38342:SF2">
    <property type="entry name" value="INNER MEMBRANE OR EXPORTED"/>
    <property type="match status" value="1"/>
</dbReference>
<dbReference type="SUPFAM" id="SSF103247">
    <property type="entry name" value="TT1751-like"/>
    <property type="match status" value="1"/>
</dbReference>
<protein>
    <submittedName>
        <fullName evidence="2">Inner membrane or exported protein</fullName>
    </submittedName>
</protein>
<dbReference type="AlphaFoldDB" id="A0A6S6UH17"/>
<dbReference type="InterPro" id="IPR035923">
    <property type="entry name" value="TT1751-like_sf"/>
</dbReference>
<dbReference type="EMBL" id="CACVAS010000147">
    <property type="protein sequence ID" value="CAA6826439.1"/>
    <property type="molecule type" value="Genomic_DNA"/>
</dbReference>
<organism evidence="2">
    <name type="scientific">uncultured Sulfurovum sp</name>
    <dbReference type="NCBI Taxonomy" id="269237"/>
    <lineage>
        <taxon>Bacteria</taxon>
        <taxon>Pseudomonadati</taxon>
        <taxon>Campylobacterota</taxon>
        <taxon>Epsilonproteobacteria</taxon>
        <taxon>Campylobacterales</taxon>
        <taxon>Sulfurovaceae</taxon>
        <taxon>Sulfurovum</taxon>
        <taxon>environmental samples</taxon>
    </lineage>
</organism>
<dbReference type="InterPro" id="IPR005180">
    <property type="entry name" value="DUF302"/>
</dbReference>
<name>A0A6S6UH17_9BACT</name>
<dbReference type="PROSITE" id="PS51257">
    <property type="entry name" value="PROKAR_LIPOPROTEIN"/>
    <property type="match status" value="1"/>
</dbReference>
<dbReference type="Pfam" id="PF03625">
    <property type="entry name" value="DUF302"/>
    <property type="match status" value="1"/>
</dbReference>
<dbReference type="PANTHER" id="PTHR38342">
    <property type="entry name" value="SLR5037 PROTEIN"/>
    <property type="match status" value="1"/>
</dbReference>
<sequence length="160" mass="18043">MEHFMKNLLLGLMTFILMFIFSGCENKKGTFLEIVNSQNSHEQSVLKLQNIIRDQGLTLFDTIDHQANATTVKLDLKPTTVVVFGNPKMGTVLMNCNPTMGLELPLRILISTDYEGLTTFTYTNPEYWSLKHNIKDKNCLSILQKAKGALADLTEKSSQK</sequence>
<accession>A0A6S6UH17</accession>
<proteinExistence type="predicted"/>
<feature type="domain" description="DUF302" evidence="1">
    <location>
        <begin position="63"/>
        <end position="125"/>
    </location>
</feature>
<dbReference type="Gene3D" id="3.30.310.70">
    <property type="entry name" value="TT1751-like domain"/>
    <property type="match status" value="1"/>
</dbReference>
<gene>
    <name evidence="2" type="ORF">HELGO_WM1582</name>
</gene>
<evidence type="ECO:0000313" key="2">
    <source>
        <dbReference type="EMBL" id="CAA6826439.1"/>
    </source>
</evidence>
<dbReference type="CDD" id="cd14797">
    <property type="entry name" value="DUF302"/>
    <property type="match status" value="1"/>
</dbReference>